<organism evidence="1 2">
    <name type="scientific">Acrobeloides nanus</name>
    <dbReference type="NCBI Taxonomy" id="290746"/>
    <lineage>
        <taxon>Eukaryota</taxon>
        <taxon>Metazoa</taxon>
        <taxon>Ecdysozoa</taxon>
        <taxon>Nematoda</taxon>
        <taxon>Chromadorea</taxon>
        <taxon>Rhabditida</taxon>
        <taxon>Tylenchina</taxon>
        <taxon>Cephalobomorpha</taxon>
        <taxon>Cephaloboidea</taxon>
        <taxon>Cephalobidae</taxon>
        <taxon>Acrobeloides</taxon>
    </lineage>
</organism>
<dbReference type="AlphaFoldDB" id="A0A914D7Y9"/>
<dbReference type="WBParaSite" id="ACRNAN_scaffold19536.g24422.t1">
    <property type="protein sequence ID" value="ACRNAN_scaffold19536.g24422.t1"/>
    <property type="gene ID" value="ACRNAN_scaffold19536.g24422"/>
</dbReference>
<dbReference type="Proteomes" id="UP000887540">
    <property type="component" value="Unplaced"/>
</dbReference>
<sequence length="135" mass="15883">MNDTFMMKIYSDLFLNSNDFLSISTCDTQNIMFDSNVSTSNHNSFYTQEEEICIKFISSNNTEENNLFFWNVQFLLFPSPLPSKNEGAYEERIPCIYLMDIPFRIKPIFLRNFPSTESLLIFAQCEKKLRKEALL</sequence>
<evidence type="ECO:0000313" key="1">
    <source>
        <dbReference type="Proteomes" id="UP000887540"/>
    </source>
</evidence>
<reference evidence="2" key="1">
    <citation type="submission" date="2022-11" db="UniProtKB">
        <authorList>
            <consortium name="WormBaseParasite"/>
        </authorList>
    </citation>
    <scope>IDENTIFICATION</scope>
</reference>
<name>A0A914D7Y9_9BILA</name>
<proteinExistence type="predicted"/>
<keyword evidence="1" id="KW-1185">Reference proteome</keyword>
<protein>
    <submittedName>
        <fullName evidence="2">Uncharacterized protein</fullName>
    </submittedName>
</protein>
<accession>A0A914D7Y9</accession>
<evidence type="ECO:0000313" key="2">
    <source>
        <dbReference type="WBParaSite" id="ACRNAN_scaffold19536.g24422.t1"/>
    </source>
</evidence>